<evidence type="ECO:0000256" key="2">
    <source>
        <dbReference type="SAM" id="Phobius"/>
    </source>
</evidence>
<reference evidence="3 4" key="1">
    <citation type="submission" date="2013-04" db="EMBL/GenBank/DDBJ databases">
        <title>Shimia sp. 22II-S11-Z10 Genome Sequencing.</title>
        <authorList>
            <person name="Lai Q."/>
            <person name="Li G."/>
            <person name="Shao Z."/>
        </authorList>
    </citation>
    <scope>NUCLEOTIDE SEQUENCE [LARGE SCALE GENOMIC DNA]</scope>
    <source>
        <strain evidence="4">22II-S11-Z10</strain>
    </source>
</reference>
<organism evidence="3 4">
    <name type="scientific">Actibacterium atlanticum</name>
    <dbReference type="NCBI Taxonomy" id="1461693"/>
    <lineage>
        <taxon>Bacteria</taxon>
        <taxon>Pseudomonadati</taxon>
        <taxon>Pseudomonadota</taxon>
        <taxon>Alphaproteobacteria</taxon>
        <taxon>Rhodobacterales</taxon>
        <taxon>Roseobacteraceae</taxon>
        <taxon>Actibacterium</taxon>
    </lineage>
</organism>
<feature type="region of interest" description="Disordered" evidence="1">
    <location>
        <begin position="158"/>
        <end position="178"/>
    </location>
</feature>
<comment type="caution">
    <text evidence="3">The sequence shown here is derived from an EMBL/GenBank/DDBJ whole genome shotgun (WGS) entry which is preliminary data.</text>
</comment>
<name>A0A058ZRC0_9RHOB</name>
<evidence type="ECO:0000256" key="1">
    <source>
        <dbReference type="SAM" id="MobiDB-lite"/>
    </source>
</evidence>
<feature type="transmembrane region" description="Helical" evidence="2">
    <location>
        <begin position="74"/>
        <end position="94"/>
    </location>
</feature>
<dbReference type="Pfam" id="PF11351">
    <property type="entry name" value="GTA_holin_3TM"/>
    <property type="match status" value="1"/>
</dbReference>
<dbReference type="PATRIC" id="fig|1461693.3.peg.326"/>
<sequence length="178" mass="20077">MGLIENVLSLLFGPQKNAIRETVEVFRVNAEAADTRDVALQQAVLQQFGTEFTQPKVSLFDTIIDGINRLPRPMLALGTIGLFVSAMANPIWFAERMQGISLVPEPMWWIMGAIISFYFGARHQLKGQQFQRSIAESMARVPVMTNNMRMLRSFEEEPTEIEYQSGPNPALSDWRAGK</sequence>
<dbReference type="EMBL" id="AQQY01000001">
    <property type="protein sequence ID" value="KCV83406.1"/>
    <property type="molecule type" value="Genomic_DNA"/>
</dbReference>
<dbReference type="InterPro" id="IPR021497">
    <property type="entry name" value="GTA_holin_3TM"/>
</dbReference>
<dbReference type="eggNOG" id="ENOG5030784">
    <property type="taxonomic scope" value="Bacteria"/>
</dbReference>
<evidence type="ECO:0000313" key="4">
    <source>
        <dbReference type="Proteomes" id="UP000024836"/>
    </source>
</evidence>
<proteinExistence type="predicted"/>
<keyword evidence="2" id="KW-0812">Transmembrane</keyword>
<keyword evidence="2" id="KW-0472">Membrane</keyword>
<evidence type="ECO:0008006" key="5">
    <source>
        <dbReference type="Google" id="ProtNLM"/>
    </source>
</evidence>
<dbReference type="STRING" id="1461693.ATO10_01555"/>
<dbReference type="OrthoDB" id="7355053at2"/>
<dbReference type="RefSeq" id="WP_035247137.1">
    <property type="nucleotide sequence ID" value="NZ_AQQY01000001.1"/>
</dbReference>
<keyword evidence="2" id="KW-1133">Transmembrane helix</keyword>
<gene>
    <name evidence="3" type="ORF">ATO10_01555</name>
</gene>
<evidence type="ECO:0000313" key="3">
    <source>
        <dbReference type="EMBL" id="KCV83406.1"/>
    </source>
</evidence>
<dbReference type="AlphaFoldDB" id="A0A058ZRC0"/>
<dbReference type="Proteomes" id="UP000024836">
    <property type="component" value="Unassembled WGS sequence"/>
</dbReference>
<accession>A0A058ZRC0</accession>
<protein>
    <recommendedName>
        <fullName evidence="5">Carboxylesterase</fullName>
    </recommendedName>
</protein>
<feature type="transmembrane region" description="Helical" evidence="2">
    <location>
        <begin position="106"/>
        <end position="125"/>
    </location>
</feature>
<keyword evidence="4" id="KW-1185">Reference proteome</keyword>